<dbReference type="Proteomes" id="UP000295497">
    <property type="component" value="Chromosome"/>
</dbReference>
<proteinExistence type="predicted"/>
<dbReference type="Pfam" id="PF13578">
    <property type="entry name" value="Methyltransf_24"/>
    <property type="match status" value="1"/>
</dbReference>
<dbReference type="InterPro" id="IPR029063">
    <property type="entry name" value="SAM-dependent_MTases_sf"/>
</dbReference>
<reference evidence="1 2" key="1">
    <citation type="submission" date="2015-09" db="EMBL/GenBank/DDBJ databases">
        <title>Sorangium comparison.</title>
        <authorList>
            <person name="Zaburannyi N."/>
            <person name="Bunk B."/>
            <person name="Overmann J."/>
            <person name="Mueller R."/>
        </authorList>
    </citation>
    <scope>NUCLEOTIDE SEQUENCE [LARGE SCALE GENOMIC DNA]</scope>
    <source>
        <strain evidence="1 2">So ce836</strain>
    </source>
</reference>
<evidence type="ECO:0000313" key="2">
    <source>
        <dbReference type="Proteomes" id="UP000295497"/>
    </source>
</evidence>
<organism evidence="1 2">
    <name type="scientific">Sorangium cellulosum</name>
    <name type="common">Polyangium cellulosum</name>
    <dbReference type="NCBI Taxonomy" id="56"/>
    <lineage>
        <taxon>Bacteria</taxon>
        <taxon>Pseudomonadati</taxon>
        <taxon>Myxococcota</taxon>
        <taxon>Polyangia</taxon>
        <taxon>Polyangiales</taxon>
        <taxon>Polyangiaceae</taxon>
        <taxon>Sorangium</taxon>
    </lineage>
</organism>
<sequence length="274" mass="31054">MRTVRYPFLTNPFGFPMTSIDEEDIDPAYAEFLDRELPRLHAKEIDRPVLDFVLDSVARPEGLVMEFGVFSGTTVNRIADACPDERVFGFDSFEGFPEAWGIISKEASKQFFSRRPPEVRKNVTLVEGWFDRTLPEFLKEHPQQCSLVHIDCDLYVSTATVLESLRSRIVPGTVLVFDEMVNMGAQSALHEMKAWWEFVRDSKIQFEWLCLGYDCGVVFQSDARDTEDAPEELASAAGQAQGAGVQAFVETLHRTRRRFNLPRGLKVAGAVKVH</sequence>
<evidence type="ECO:0000313" key="1">
    <source>
        <dbReference type="EMBL" id="AUX33068.1"/>
    </source>
</evidence>
<dbReference type="Gene3D" id="3.40.50.150">
    <property type="entry name" value="Vaccinia Virus protein VP39"/>
    <property type="match status" value="1"/>
</dbReference>
<name>A0A4P2QSM3_SORCE</name>
<dbReference type="PANTHER" id="PTHR40036">
    <property type="entry name" value="MACROCIN O-METHYLTRANSFERASE"/>
    <property type="match status" value="1"/>
</dbReference>
<dbReference type="EMBL" id="CP012672">
    <property type="protein sequence ID" value="AUX33068.1"/>
    <property type="molecule type" value="Genomic_DNA"/>
</dbReference>
<dbReference type="PANTHER" id="PTHR40036:SF1">
    <property type="entry name" value="MACROCIN O-METHYLTRANSFERASE"/>
    <property type="match status" value="1"/>
</dbReference>
<evidence type="ECO:0008006" key="3">
    <source>
        <dbReference type="Google" id="ProtNLM"/>
    </source>
</evidence>
<dbReference type="AlphaFoldDB" id="A0A4P2QSM3"/>
<gene>
    <name evidence="1" type="ORF">SOCE836_052200</name>
</gene>
<dbReference type="InterPro" id="IPR008884">
    <property type="entry name" value="TylF_MeTrfase"/>
</dbReference>
<accession>A0A4P2QSM3</accession>
<dbReference type="SUPFAM" id="SSF53335">
    <property type="entry name" value="S-adenosyl-L-methionine-dependent methyltransferases"/>
    <property type="match status" value="1"/>
</dbReference>
<protein>
    <recommendedName>
        <fullName evidence="3">Methyltransferase</fullName>
    </recommendedName>
</protein>